<evidence type="ECO:0000313" key="3">
    <source>
        <dbReference type="Proteomes" id="UP000536711"/>
    </source>
</evidence>
<keyword evidence="3" id="KW-1185">Reference proteome</keyword>
<evidence type="ECO:0000313" key="2">
    <source>
        <dbReference type="EMBL" id="KAF4438721.1"/>
    </source>
</evidence>
<reference evidence="2 3" key="1">
    <citation type="submission" date="2020-01" db="EMBL/GenBank/DDBJ databases">
        <title>Identification and distribution of gene clusters putatively required for synthesis of sphingolipid metabolism inhibitors in phylogenetically diverse species of the filamentous fungus Fusarium.</title>
        <authorList>
            <person name="Kim H.-S."/>
            <person name="Busman M."/>
            <person name="Brown D.W."/>
            <person name="Divon H."/>
            <person name="Uhlig S."/>
            <person name="Proctor R.H."/>
        </authorList>
    </citation>
    <scope>NUCLEOTIDE SEQUENCE [LARGE SCALE GENOMIC DNA]</scope>
    <source>
        <strain evidence="2 3">NRRL 13308</strain>
    </source>
</reference>
<organism evidence="2 3">
    <name type="scientific">Fusarium acutatum</name>
    <dbReference type="NCBI Taxonomy" id="78861"/>
    <lineage>
        <taxon>Eukaryota</taxon>
        <taxon>Fungi</taxon>
        <taxon>Dikarya</taxon>
        <taxon>Ascomycota</taxon>
        <taxon>Pezizomycotina</taxon>
        <taxon>Sordariomycetes</taxon>
        <taxon>Hypocreomycetidae</taxon>
        <taxon>Hypocreales</taxon>
        <taxon>Nectriaceae</taxon>
        <taxon>Fusarium</taxon>
        <taxon>Fusarium fujikuroi species complex</taxon>
    </lineage>
</organism>
<feature type="region of interest" description="Disordered" evidence="1">
    <location>
        <begin position="1"/>
        <end position="31"/>
    </location>
</feature>
<sequence length="154" mass="17222">MRTRPPSYPSWKRTVWQDDPNHRSPQPRQWTKKNGRIVQHIPNCRSIAHQWRCIHVGDLIRDPEQEFLAPDCCLGKAALILIGLAIQLPFSAVLAIAAQTFITVATGTSPIAPSNTVAKFEVSHGRHQLLDDSRSFVPKVHICSEIVQICTAKA</sequence>
<protein>
    <submittedName>
        <fullName evidence="2">Uncharacterized protein</fullName>
    </submittedName>
</protein>
<evidence type="ECO:0000256" key="1">
    <source>
        <dbReference type="SAM" id="MobiDB-lite"/>
    </source>
</evidence>
<name>A0A8H4NNS1_9HYPO</name>
<comment type="caution">
    <text evidence="2">The sequence shown here is derived from an EMBL/GenBank/DDBJ whole genome shotgun (WGS) entry which is preliminary data.</text>
</comment>
<accession>A0A8H4NNS1</accession>
<gene>
    <name evidence="2" type="ORF">FACUT_4669</name>
</gene>
<dbReference type="Proteomes" id="UP000536711">
    <property type="component" value="Unassembled WGS sequence"/>
</dbReference>
<dbReference type="AlphaFoldDB" id="A0A8H4NNS1"/>
<proteinExistence type="predicted"/>
<dbReference type="EMBL" id="JAADJF010000108">
    <property type="protein sequence ID" value="KAF4438721.1"/>
    <property type="molecule type" value="Genomic_DNA"/>
</dbReference>